<dbReference type="InterPro" id="IPR050360">
    <property type="entry name" value="MFS_Sugar_Transporters"/>
</dbReference>
<feature type="transmembrane region" description="Helical" evidence="5">
    <location>
        <begin position="251"/>
        <end position="269"/>
    </location>
</feature>
<dbReference type="GO" id="GO:0005351">
    <property type="term" value="F:carbohydrate:proton symporter activity"/>
    <property type="evidence" value="ECO:0007669"/>
    <property type="project" value="TreeGrafter"/>
</dbReference>
<dbReference type="SUPFAM" id="SSF103473">
    <property type="entry name" value="MFS general substrate transporter"/>
    <property type="match status" value="1"/>
</dbReference>
<gene>
    <name evidence="6" type="ORF">UCRPA7_4621</name>
</gene>
<evidence type="ECO:0000256" key="4">
    <source>
        <dbReference type="ARBA" id="ARBA00023136"/>
    </source>
</evidence>
<reference evidence="7" key="1">
    <citation type="journal article" date="2013" name="Genome Announc.">
        <title>Draft genome sequence of the ascomycete Phaeoacremonium aleophilum strain UCR-PA7, a causal agent of the esca disease complex in grapevines.</title>
        <authorList>
            <person name="Blanco-Ulate B."/>
            <person name="Rolshausen P."/>
            <person name="Cantu D."/>
        </authorList>
    </citation>
    <scope>NUCLEOTIDE SEQUENCE [LARGE SCALE GENOMIC DNA]</scope>
    <source>
        <strain evidence="7">UCR-PA7</strain>
    </source>
</reference>
<feature type="transmembrane region" description="Helical" evidence="5">
    <location>
        <begin position="221"/>
        <end position="244"/>
    </location>
</feature>
<dbReference type="eggNOG" id="KOG0254">
    <property type="taxonomic scope" value="Eukaryota"/>
</dbReference>
<dbReference type="KEGG" id="tmn:UCRPA7_4621"/>
<accession>R8BKH0</accession>
<dbReference type="OrthoDB" id="6133115at2759"/>
<dbReference type="PANTHER" id="PTHR48022:SF2">
    <property type="entry name" value="PLASTIDIC GLUCOSE TRANSPORTER 4"/>
    <property type="match status" value="1"/>
</dbReference>
<evidence type="ECO:0000256" key="3">
    <source>
        <dbReference type="ARBA" id="ARBA00022989"/>
    </source>
</evidence>
<organism evidence="6 7">
    <name type="scientific">Phaeoacremonium minimum (strain UCR-PA7)</name>
    <name type="common">Esca disease fungus</name>
    <name type="synonym">Togninia minima</name>
    <dbReference type="NCBI Taxonomy" id="1286976"/>
    <lineage>
        <taxon>Eukaryota</taxon>
        <taxon>Fungi</taxon>
        <taxon>Dikarya</taxon>
        <taxon>Ascomycota</taxon>
        <taxon>Pezizomycotina</taxon>
        <taxon>Sordariomycetes</taxon>
        <taxon>Sordariomycetidae</taxon>
        <taxon>Togniniales</taxon>
        <taxon>Togniniaceae</taxon>
        <taxon>Phaeoacremonium</taxon>
    </lineage>
</organism>
<protein>
    <submittedName>
        <fullName evidence="6">Putative mfs transporter protein</fullName>
    </submittedName>
</protein>
<name>R8BKH0_PHAM7</name>
<feature type="transmembrane region" description="Helical" evidence="5">
    <location>
        <begin position="281"/>
        <end position="301"/>
    </location>
</feature>
<feature type="transmembrane region" description="Helical" evidence="5">
    <location>
        <begin position="63"/>
        <end position="83"/>
    </location>
</feature>
<evidence type="ECO:0000256" key="2">
    <source>
        <dbReference type="ARBA" id="ARBA00022692"/>
    </source>
</evidence>
<feature type="transmembrane region" description="Helical" evidence="5">
    <location>
        <begin position="185"/>
        <end position="209"/>
    </location>
</feature>
<dbReference type="GO" id="GO:0016020">
    <property type="term" value="C:membrane"/>
    <property type="evidence" value="ECO:0007669"/>
    <property type="project" value="UniProtKB-SubCell"/>
</dbReference>
<keyword evidence="2 5" id="KW-0812">Transmembrane</keyword>
<proteinExistence type="predicted"/>
<evidence type="ECO:0000313" key="6">
    <source>
        <dbReference type="EMBL" id="EON99843.1"/>
    </source>
</evidence>
<dbReference type="Proteomes" id="UP000014074">
    <property type="component" value="Unassembled WGS sequence"/>
</dbReference>
<dbReference type="GeneID" id="19325090"/>
<dbReference type="EMBL" id="KB933129">
    <property type="protein sequence ID" value="EON99843.1"/>
    <property type="molecule type" value="Genomic_DNA"/>
</dbReference>
<comment type="subcellular location">
    <subcellularLocation>
        <location evidence="1">Membrane</location>
        <topology evidence="1">Multi-pass membrane protein</topology>
    </subcellularLocation>
</comment>
<dbReference type="AlphaFoldDB" id="R8BKH0"/>
<keyword evidence="7" id="KW-1185">Reference proteome</keyword>
<evidence type="ECO:0000256" key="5">
    <source>
        <dbReference type="SAM" id="Phobius"/>
    </source>
</evidence>
<feature type="transmembrane region" description="Helical" evidence="5">
    <location>
        <begin position="89"/>
        <end position="109"/>
    </location>
</feature>
<dbReference type="HOGENOM" id="CLU_886187_0_0_1"/>
<dbReference type="RefSeq" id="XP_007915363.1">
    <property type="nucleotide sequence ID" value="XM_007917172.1"/>
</dbReference>
<keyword evidence="4 5" id="KW-0472">Membrane</keyword>
<keyword evidence="3 5" id="KW-1133">Transmembrane helix</keyword>
<evidence type="ECO:0000256" key="1">
    <source>
        <dbReference type="ARBA" id="ARBA00004141"/>
    </source>
</evidence>
<dbReference type="PANTHER" id="PTHR48022">
    <property type="entry name" value="PLASTIDIC GLUCOSE TRANSPORTER 4"/>
    <property type="match status" value="1"/>
</dbReference>
<dbReference type="Gene3D" id="1.20.1250.20">
    <property type="entry name" value="MFS general substrate transporter like domains"/>
    <property type="match status" value="1"/>
</dbReference>
<dbReference type="InterPro" id="IPR036259">
    <property type="entry name" value="MFS_trans_sf"/>
</dbReference>
<evidence type="ECO:0000313" key="7">
    <source>
        <dbReference type="Proteomes" id="UP000014074"/>
    </source>
</evidence>
<dbReference type="InterPro" id="IPR005828">
    <property type="entry name" value="MFS_sugar_transport-like"/>
</dbReference>
<sequence>MLSYQWPFRGQKLIQILNYANSFAFMLYGWDAGIANGPLAATTPIYLQEANVIHKKRTVDTMIMVLWGIGGISVATWFDYAMLKAPAHGAWRVALAMQAFFLIIALILVHGCPDSPRWLLATGREAEGEDAIKRLIDTDENDERFIRVKEDIMTSIRLERERTKPLTLKVLFTGDGSPTKNVRRIWIGILINVAGPFFGTQLITFYGQALLQGVGLEGDDVTLALAAINTGIPIGMALSFVILPRVGRRPVLCWGGTALTTLMCIYTGLANVKNPSKGVQWGSVVILILFNLVNGLSWIWLGESNLNNFRNSQS</sequence>
<dbReference type="Pfam" id="PF00083">
    <property type="entry name" value="Sugar_tr"/>
    <property type="match status" value="1"/>
</dbReference>